<evidence type="ECO:0000313" key="2">
    <source>
        <dbReference type="Proteomes" id="UP000430120"/>
    </source>
</evidence>
<dbReference type="EMBL" id="VZPB01000010">
    <property type="protein sequence ID" value="KAB0583821.1"/>
    <property type="molecule type" value="Genomic_DNA"/>
</dbReference>
<comment type="caution">
    <text evidence="1">The sequence shown here is derived from an EMBL/GenBank/DDBJ whole genome shotgun (WGS) entry which is preliminary data.</text>
</comment>
<dbReference type="SUPFAM" id="SSF54909">
    <property type="entry name" value="Dimeric alpha+beta barrel"/>
    <property type="match status" value="1"/>
</dbReference>
<name>A0A643FE06_IDEDE</name>
<keyword evidence="2" id="KW-1185">Reference proteome</keyword>
<dbReference type="InterPro" id="IPR011008">
    <property type="entry name" value="Dimeric_a/b-barrel"/>
</dbReference>
<dbReference type="Gene3D" id="3.30.70.1060">
    <property type="entry name" value="Dimeric alpha+beta barrel"/>
    <property type="match status" value="1"/>
</dbReference>
<gene>
    <name evidence="1" type="ORF">F7Q92_06030</name>
</gene>
<dbReference type="RefSeq" id="WP_151123286.1">
    <property type="nucleotide sequence ID" value="NZ_CP088082.1"/>
</dbReference>
<dbReference type="AlphaFoldDB" id="A0A643FE06"/>
<organism evidence="1 2">
    <name type="scientific">Ideonella dechloratans</name>
    <dbReference type="NCBI Taxonomy" id="36863"/>
    <lineage>
        <taxon>Bacteria</taxon>
        <taxon>Pseudomonadati</taxon>
        <taxon>Pseudomonadota</taxon>
        <taxon>Betaproteobacteria</taxon>
        <taxon>Burkholderiales</taxon>
        <taxon>Sphaerotilaceae</taxon>
        <taxon>Ideonella</taxon>
    </lineage>
</organism>
<sequence>MLCRSPALRAFPPARRPLPLLGALFAGLVLQAAPLRPARAAEAPAYDAALAQRLGADARGMRSYVLVLLRSSGHPVPAGPARDAMFQGHFANIGRLAQAGTLALAGPADGVEGLRGLFVLAVPDIEAARALVGTDPVIREGEMVAEYHRFYGTAGLMALYEIHQKLQAPQPAPP</sequence>
<dbReference type="Proteomes" id="UP000430120">
    <property type="component" value="Unassembled WGS sequence"/>
</dbReference>
<accession>A0A643FE06</accession>
<dbReference type="OrthoDB" id="8481699at2"/>
<evidence type="ECO:0000313" key="1">
    <source>
        <dbReference type="EMBL" id="KAB0583821.1"/>
    </source>
</evidence>
<protein>
    <recommendedName>
        <fullName evidence="3">YCII-related domain-containing protein</fullName>
    </recommendedName>
</protein>
<evidence type="ECO:0008006" key="3">
    <source>
        <dbReference type="Google" id="ProtNLM"/>
    </source>
</evidence>
<proteinExistence type="predicted"/>
<reference evidence="1 2" key="1">
    <citation type="submission" date="2019-09" db="EMBL/GenBank/DDBJ databases">
        <title>Draft genome sequences of 48 bacterial type strains from the CCUG.</title>
        <authorList>
            <person name="Tunovic T."/>
            <person name="Pineiro-Iglesias B."/>
            <person name="Unosson C."/>
            <person name="Inganas E."/>
            <person name="Ohlen M."/>
            <person name="Cardew S."/>
            <person name="Jensie-Markopoulos S."/>
            <person name="Salva-Serra F."/>
            <person name="Jaen-Luchoro D."/>
            <person name="Karlsson R."/>
            <person name="Svensson-Stadler L."/>
            <person name="Chun J."/>
            <person name="Moore E."/>
        </authorList>
    </citation>
    <scope>NUCLEOTIDE SEQUENCE [LARGE SCALE GENOMIC DNA]</scope>
    <source>
        <strain evidence="1 2">CCUG 30977</strain>
    </source>
</reference>